<evidence type="ECO:0000259" key="2">
    <source>
        <dbReference type="Pfam" id="PF01408"/>
    </source>
</evidence>
<gene>
    <name evidence="4" type="primary">iolG_9</name>
    <name evidence="4" type="ORF">Poly24_33120</name>
</gene>
<feature type="region of interest" description="Disordered" evidence="1">
    <location>
        <begin position="1"/>
        <end position="23"/>
    </location>
</feature>
<dbReference type="InterPro" id="IPR050463">
    <property type="entry name" value="Gfo/Idh/MocA_oxidrdct_glycsds"/>
</dbReference>
<keyword evidence="5" id="KW-1185">Reference proteome</keyword>
<dbReference type="GO" id="GO:0050112">
    <property type="term" value="F:inositol 2-dehydrogenase (NAD+) activity"/>
    <property type="evidence" value="ECO:0007669"/>
    <property type="project" value="UniProtKB-EC"/>
</dbReference>
<dbReference type="PANTHER" id="PTHR43818">
    <property type="entry name" value="BCDNA.GH03377"/>
    <property type="match status" value="1"/>
</dbReference>
<dbReference type="SUPFAM" id="SSF55347">
    <property type="entry name" value="Glyceraldehyde-3-phosphate dehydrogenase-like, C-terminal domain"/>
    <property type="match status" value="1"/>
</dbReference>
<dbReference type="SUPFAM" id="SSF51735">
    <property type="entry name" value="NAD(P)-binding Rossmann-fold domains"/>
    <property type="match status" value="1"/>
</dbReference>
<sequence>MVEIGERLAGSSQTASRDQGKPRDRFGFHHGGKIWLFCRVCEQTFGNFYVIMDANRQTIRQFPPCPFSYLRYLEPYLMTKRTSLNRRRFVQFSGAAAAVLSSGVWSESSAKESTSANNKLKILCVGTANRAAADIDGVKGEDIVGLCDIDKNYLDRAAAQFKGAKLYSDYREMIDKEAANADAIVIGNADHNHAPASLRAINAGLHCYCEKPLTHTVTEARIITEAARAKGVATQLGTQIHAGDNYRRVTEIVKAGILGDVTDVHVWVGKGWGGGERPEGGEQPPASLDWDLWLGPAPERPYVAGRYHPAQWRRWWDFGQGTLGDMACHYMDLPFWALDLKHPTTISAEGPEVHPETCPLGLKVEYQFAKRGDLAPVKLTWYDGNMTPREVAGERVPGSGVMFVGTEGKMFANYGSYKLFPKEKFAGFQPPEQTIPNSIGHHAEWIKACKEGSPTTCNFDYSGALTETVLLGNVAYRTGKELQWDAAALKATNCPEADKYLSKEYRKGWEVS</sequence>
<dbReference type="Pfam" id="PF01408">
    <property type="entry name" value="GFO_IDH_MocA"/>
    <property type="match status" value="1"/>
</dbReference>
<dbReference type="InterPro" id="IPR036291">
    <property type="entry name" value="NAD(P)-bd_dom_sf"/>
</dbReference>
<keyword evidence="4" id="KW-0560">Oxidoreductase</keyword>
<dbReference type="Gene3D" id="3.40.50.720">
    <property type="entry name" value="NAD(P)-binding Rossmann-like Domain"/>
    <property type="match status" value="1"/>
</dbReference>
<dbReference type="Gene3D" id="3.30.360.10">
    <property type="entry name" value="Dihydrodipicolinate Reductase, domain 2"/>
    <property type="match status" value="1"/>
</dbReference>
<dbReference type="InterPro" id="IPR019546">
    <property type="entry name" value="TAT_signal_bac_arc"/>
</dbReference>
<name>A0A518JVN8_9BACT</name>
<dbReference type="PANTHER" id="PTHR43818:SF10">
    <property type="entry name" value="NADH-DEPENDENT DEHYDROGENASE-RELATED"/>
    <property type="match status" value="1"/>
</dbReference>
<dbReference type="AlphaFoldDB" id="A0A518JVN8"/>
<dbReference type="EMBL" id="CP036348">
    <property type="protein sequence ID" value="QDV69596.1"/>
    <property type="molecule type" value="Genomic_DNA"/>
</dbReference>
<dbReference type="InterPro" id="IPR000683">
    <property type="entry name" value="Gfo/Idh/MocA-like_OxRdtase_N"/>
</dbReference>
<evidence type="ECO:0000313" key="4">
    <source>
        <dbReference type="EMBL" id="QDV69596.1"/>
    </source>
</evidence>
<evidence type="ECO:0000259" key="3">
    <source>
        <dbReference type="Pfam" id="PF19051"/>
    </source>
</evidence>
<dbReference type="InterPro" id="IPR043906">
    <property type="entry name" value="Gfo/Idh/MocA_OxRdtase_bact_C"/>
</dbReference>
<accession>A0A518JVN8</accession>
<organism evidence="4 5">
    <name type="scientific">Rosistilla carotiformis</name>
    <dbReference type="NCBI Taxonomy" id="2528017"/>
    <lineage>
        <taxon>Bacteria</taxon>
        <taxon>Pseudomonadati</taxon>
        <taxon>Planctomycetota</taxon>
        <taxon>Planctomycetia</taxon>
        <taxon>Pirellulales</taxon>
        <taxon>Pirellulaceae</taxon>
        <taxon>Rosistilla</taxon>
    </lineage>
</organism>
<proteinExistence type="predicted"/>
<protein>
    <submittedName>
        <fullName evidence="4">Inositol 2-dehydrogenase</fullName>
        <ecNumber evidence="4">1.1.1.18</ecNumber>
    </submittedName>
</protein>
<dbReference type="KEGG" id="rcf:Poly24_33120"/>
<feature type="domain" description="Gfo/Idh/MocA-like oxidoreductase bacterial type C-terminal" evidence="3">
    <location>
        <begin position="249"/>
        <end position="510"/>
    </location>
</feature>
<evidence type="ECO:0000313" key="5">
    <source>
        <dbReference type="Proteomes" id="UP000315082"/>
    </source>
</evidence>
<dbReference type="Pfam" id="PF19051">
    <property type="entry name" value="GFO_IDH_MocA_C2"/>
    <property type="match status" value="1"/>
</dbReference>
<dbReference type="GO" id="GO:0000166">
    <property type="term" value="F:nucleotide binding"/>
    <property type="evidence" value="ECO:0007669"/>
    <property type="project" value="InterPro"/>
</dbReference>
<reference evidence="4 5" key="1">
    <citation type="submission" date="2019-02" db="EMBL/GenBank/DDBJ databases">
        <title>Deep-cultivation of Planctomycetes and their phenomic and genomic characterization uncovers novel biology.</title>
        <authorList>
            <person name="Wiegand S."/>
            <person name="Jogler M."/>
            <person name="Boedeker C."/>
            <person name="Pinto D."/>
            <person name="Vollmers J."/>
            <person name="Rivas-Marin E."/>
            <person name="Kohn T."/>
            <person name="Peeters S.H."/>
            <person name="Heuer A."/>
            <person name="Rast P."/>
            <person name="Oberbeckmann S."/>
            <person name="Bunk B."/>
            <person name="Jeske O."/>
            <person name="Meyerdierks A."/>
            <person name="Storesund J.E."/>
            <person name="Kallscheuer N."/>
            <person name="Luecker S."/>
            <person name="Lage O.M."/>
            <person name="Pohl T."/>
            <person name="Merkel B.J."/>
            <person name="Hornburger P."/>
            <person name="Mueller R.-W."/>
            <person name="Bruemmer F."/>
            <person name="Labrenz M."/>
            <person name="Spormann A.M."/>
            <person name="Op den Camp H."/>
            <person name="Overmann J."/>
            <person name="Amann R."/>
            <person name="Jetten M.S.M."/>
            <person name="Mascher T."/>
            <person name="Medema M.H."/>
            <person name="Devos D.P."/>
            <person name="Kaster A.-K."/>
            <person name="Ovreas L."/>
            <person name="Rohde M."/>
            <person name="Galperin M.Y."/>
            <person name="Jogler C."/>
        </authorList>
    </citation>
    <scope>NUCLEOTIDE SEQUENCE [LARGE SCALE GENOMIC DNA]</scope>
    <source>
        <strain evidence="4 5">Poly24</strain>
    </source>
</reference>
<dbReference type="EC" id="1.1.1.18" evidence="4"/>
<feature type="domain" description="Gfo/Idh/MocA-like oxidoreductase N-terminal" evidence="2">
    <location>
        <begin position="133"/>
        <end position="237"/>
    </location>
</feature>
<evidence type="ECO:0000256" key="1">
    <source>
        <dbReference type="SAM" id="MobiDB-lite"/>
    </source>
</evidence>
<dbReference type="Proteomes" id="UP000315082">
    <property type="component" value="Chromosome"/>
</dbReference>
<dbReference type="NCBIfam" id="TIGR01409">
    <property type="entry name" value="TAT_signal_seq"/>
    <property type="match status" value="1"/>
</dbReference>